<name>A0A2V1D558_9PLEO</name>
<dbReference type="OrthoDB" id="408954at2759"/>
<dbReference type="GO" id="GO:0005506">
    <property type="term" value="F:iron ion binding"/>
    <property type="evidence" value="ECO:0007669"/>
    <property type="project" value="InterPro"/>
</dbReference>
<dbReference type="GO" id="GO:0016020">
    <property type="term" value="C:membrane"/>
    <property type="evidence" value="ECO:0007669"/>
    <property type="project" value="UniProtKB-SubCell"/>
</dbReference>
<feature type="transmembrane region" description="Helical" evidence="6">
    <location>
        <begin position="33"/>
        <end position="53"/>
    </location>
</feature>
<evidence type="ECO:0000256" key="3">
    <source>
        <dbReference type="ARBA" id="ARBA00022989"/>
    </source>
</evidence>
<sequence>MANATTTTSQLPPLPEYTLTPLSPLLSWTSDELLLAALPVVAYWAVSLIYHFIDVYGLCEKYRLHTPAEVLKRNHVTRYEVFRDVLLQQIIQVIASMLLSLADDAATSGKADYDVAWYAQKIRLGQRAIPFVMTILGLDPVALASNVSTSRPMLASALVGGQYPGLMQSIKVAGQDTIAPAFASWELTLASSLYWYIIPALQFAAAIFIMDTWEYFWHRAMHLNKWLYVTLHSRHHRLYVPYAYGALYNHPVEGFILDTLGAGVSSLVTGMTQRQCMWFFTISTVKTVLDHSGYDFPYDPLHFIFPNNAAYHDIHHQSWGIKTNFSQPFFTVWDRIGGTRFTGDAEAKYERSRRIAHEKVVQEVENNNLAVEAAATMATALDGDENTRSQPLATPHVTRKKSSSISNSPAGNLKGLRKKVNGGLHGKRANVLGVDSSH</sequence>
<dbReference type="Proteomes" id="UP000244855">
    <property type="component" value="Unassembled WGS sequence"/>
</dbReference>
<dbReference type="STRING" id="97972.A0A2V1D558"/>
<keyword evidence="9" id="KW-1185">Reference proteome</keyword>
<dbReference type="AlphaFoldDB" id="A0A2V1D558"/>
<evidence type="ECO:0000256" key="1">
    <source>
        <dbReference type="ARBA" id="ARBA00004370"/>
    </source>
</evidence>
<organism evidence="8 9">
    <name type="scientific">Periconia macrospinosa</name>
    <dbReference type="NCBI Taxonomy" id="97972"/>
    <lineage>
        <taxon>Eukaryota</taxon>
        <taxon>Fungi</taxon>
        <taxon>Dikarya</taxon>
        <taxon>Ascomycota</taxon>
        <taxon>Pezizomycotina</taxon>
        <taxon>Dothideomycetes</taxon>
        <taxon>Pleosporomycetidae</taxon>
        <taxon>Pleosporales</taxon>
        <taxon>Massarineae</taxon>
        <taxon>Periconiaceae</taxon>
        <taxon>Periconia</taxon>
    </lineage>
</organism>
<evidence type="ECO:0000256" key="6">
    <source>
        <dbReference type="SAM" id="Phobius"/>
    </source>
</evidence>
<accession>A0A2V1D558</accession>
<feature type="domain" description="Fatty acid hydroxylase" evidence="7">
    <location>
        <begin position="203"/>
        <end position="339"/>
    </location>
</feature>
<proteinExistence type="predicted"/>
<evidence type="ECO:0000313" key="9">
    <source>
        <dbReference type="Proteomes" id="UP000244855"/>
    </source>
</evidence>
<gene>
    <name evidence="8" type="ORF">DM02DRAFT_542086</name>
</gene>
<evidence type="ECO:0000259" key="7">
    <source>
        <dbReference type="Pfam" id="PF04116"/>
    </source>
</evidence>
<evidence type="ECO:0000256" key="5">
    <source>
        <dbReference type="SAM" id="MobiDB-lite"/>
    </source>
</evidence>
<keyword evidence="4 6" id="KW-0472">Membrane</keyword>
<keyword evidence="2 6" id="KW-0812">Transmembrane</keyword>
<feature type="region of interest" description="Disordered" evidence="5">
    <location>
        <begin position="381"/>
        <end position="422"/>
    </location>
</feature>
<evidence type="ECO:0000313" key="8">
    <source>
        <dbReference type="EMBL" id="PVH93170.1"/>
    </source>
</evidence>
<evidence type="ECO:0000256" key="2">
    <source>
        <dbReference type="ARBA" id="ARBA00022692"/>
    </source>
</evidence>
<dbReference type="GO" id="GO:0016491">
    <property type="term" value="F:oxidoreductase activity"/>
    <property type="evidence" value="ECO:0007669"/>
    <property type="project" value="InterPro"/>
</dbReference>
<dbReference type="InterPro" id="IPR006694">
    <property type="entry name" value="Fatty_acid_hydroxylase"/>
</dbReference>
<dbReference type="PANTHER" id="PTHR11863">
    <property type="entry name" value="STEROL DESATURASE"/>
    <property type="match status" value="1"/>
</dbReference>
<keyword evidence="3 6" id="KW-1133">Transmembrane helix</keyword>
<comment type="subcellular location">
    <subcellularLocation>
        <location evidence="1">Membrane</location>
    </subcellularLocation>
</comment>
<dbReference type="EMBL" id="KZ805609">
    <property type="protein sequence ID" value="PVH93170.1"/>
    <property type="molecule type" value="Genomic_DNA"/>
</dbReference>
<protein>
    <recommendedName>
        <fullName evidence="7">Fatty acid hydroxylase domain-containing protein</fullName>
    </recommendedName>
</protein>
<feature type="transmembrane region" description="Helical" evidence="6">
    <location>
        <begin position="193"/>
        <end position="216"/>
    </location>
</feature>
<evidence type="ECO:0000256" key="4">
    <source>
        <dbReference type="ARBA" id="ARBA00023136"/>
    </source>
</evidence>
<dbReference type="GO" id="GO:0008610">
    <property type="term" value="P:lipid biosynthetic process"/>
    <property type="evidence" value="ECO:0007669"/>
    <property type="project" value="InterPro"/>
</dbReference>
<dbReference type="InterPro" id="IPR050307">
    <property type="entry name" value="Sterol_Desaturase_Related"/>
</dbReference>
<reference evidence="8 9" key="1">
    <citation type="journal article" date="2018" name="Sci. Rep.">
        <title>Comparative genomics provides insights into the lifestyle and reveals functional heterogeneity of dark septate endophytic fungi.</title>
        <authorList>
            <person name="Knapp D.G."/>
            <person name="Nemeth J.B."/>
            <person name="Barry K."/>
            <person name="Hainaut M."/>
            <person name="Henrissat B."/>
            <person name="Johnson J."/>
            <person name="Kuo A."/>
            <person name="Lim J.H.P."/>
            <person name="Lipzen A."/>
            <person name="Nolan M."/>
            <person name="Ohm R.A."/>
            <person name="Tamas L."/>
            <person name="Grigoriev I.V."/>
            <person name="Spatafora J.W."/>
            <person name="Nagy L.G."/>
            <person name="Kovacs G.M."/>
        </authorList>
    </citation>
    <scope>NUCLEOTIDE SEQUENCE [LARGE SCALE GENOMIC DNA]</scope>
    <source>
        <strain evidence="8 9">DSE2036</strain>
    </source>
</reference>
<dbReference type="Pfam" id="PF04116">
    <property type="entry name" value="FA_hydroxylase"/>
    <property type="match status" value="1"/>
</dbReference>